<accession>A0ABQ4KA36</accession>
<evidence type="ECO:0000313" key="2">
    <source>
        <dbReference type="Proteomes" id="UP000680279"/>
    </source>
</evidence>
<organism evidence="1 2">
    <name type="scientific">Siminovitchia fordii</name>
    <dbReference type="NCBI Taxonomy" id="254759"/>
    <lineage>
        <taxon>Bacteria</taxon>
        <taxon>Bacillati</taxon>
        <taxon>Bacillota</taxon>
        <taxon>Bacilli</taxon>
        <taxon>Bacillales</taxon>
        <taxon>Bacillaceae</taxon>
        <taxon>Siminovitchia</taxon>
    </lineage>
</organism>
<sequence length="73" mass="8467">MFKFQRIFSGGEQWTDNLYKENEYIGKLGKDKYGLFINLQRDLTLGEINLLIAQLSNAEPLLLTEKIEIQKSS</sequence>
<proteinExistence type="predicted"/>
<keyword evidence="2" id="KW-1185">Reference proteome</keyword>
<dbReference type="RefSeq" id="WP_212963700.1">
    <property type="nucleotide sequence ID" value="NZ_BOQT01000018.1"/>
</dbReference>
<reference evidence="1 2" key="1">
    <citation type="submission" date="2021-03" db="EMBL/GenBank/DDBJ databases">
        <title>Antimicrobial resistance genes in bacteria isolated from Japanese honey, and their potential for conferring macrolide and lincosamide resistance in the American foulbrood pathogen Paenibacillus larvae.</title>
        <authorList>
            <person name="Okamoto M."/>
            <person name="Kumagai M."/>
            <person name="Kanamori H."/>
            <person name="Takamatsu D."/>
        </authorList>
    </citation>
    <scope>NUCLEOTIDE SEQUENCE [LARGE SCALE GENOMIC DNA]</scope>
    <source>
        <strain evidence="1 2">J1TS3</strain>
    </source>
</reference>
<dbReference type="Proteomes" id="UP000680279">
    <property type="component" value="Unassembled WGS sequence"/>
</dbReference>
<protein>
    <submittedName>
        <fullName evidence="1">Uncharacterized protein</fullName>
    </submittedName>
</protein>
<evidence type="ECO:0000313" key="1">
    <source>
        <dbReference type="EMBL" id="GIN22582.1"/>
    </source>
</evidence>
<name>A0ABQ4KA36_9BACI</name>
<dbReference type="EMBL" id="BOQT01000018">
    <property type="protein sequence ID" value="GIN22582.1"/>
    <property type="molecule type" value="Genomic_DNA"/>
</dbReference>
<comment type="caution">
    <text evidence="1">The sequence shown here is derived from an EMBL/GenBank/DDBJ whole genome shotgun (WGS) entry which is preliminary data.</text>
</comment>
<gene>
    <name evidence="1" type="ORF">J1TS3_37160</name>
</gene>